<keyword evidence="1" id="KW-0472">Membrane</keyword>
<dbReference type="Proteomes" id="UP000039324">
    <property type="component" value="Unassembled WGS sequence"/>
</dbReference>
<gene>
    <name evidence="2" type="ORF">PBRA_001435</name>
</gene>
<dbReference type="EMBL" id="CDSF01000101">
    <property type="protein sequence ID" value="CEP00381.1"/>
    <property type="molecule type" value="Genomic_DNA"/>
</dbReference>
<name>A0A0G4IZ92_PLABS</name>
<accession>A0A0G4IZ92</accession>
<keyword evidence="3" id="KW-1185">Reference proteome</keyword>
<proteinExistence type="predicted"/>
<sequence length="97" mass="10183">MESAPAPAGRRTDRPVGFIETIMMEAITPGANSSSLLLLNVTVAVLAICIVLSLITGLANIHMVILLGLTVSLGTALTLFQVELHKQAAVSSNTKRE</sequence>
<evidence type="ECO:0000256" key="1">
    <source>
        <dbReference type="SAM" id="Phobius"/>
    </source>
</evidence>
<dbReference type="PANTHER" id="PTHR28251:SF1">
    <property type="entry name" value="V-TYPE ATPASE ASSEMBLY FACTOR PKR1"/>
    <property type="match status" value="1"/>
</dbReference>
<feature type="transmembrane region" description="Helical" evidence="1">
    <location>
        <begin position="61"/>
        <end position="80"/>
    </location>
</feature>
<dbReference type="GO" id="GO:0070072">
    <property type="term" value="P:vacuolar proton-transporting V-type ATPase complex assembly"/>
    <property type="evidence" value="ECO:0007669"/>
    <property type="project" value="InterPro"/>
</dbReference>
<evidence type="ECO:0000313" key="2">
    <source>
        <dbReference type="EMBL" id="CEP00381.1"/>
    </source>
</evidence>
<feature type="transmembrane region" description="Helical" evidence="1">
    <location>
        <begin position="36"/>
        <end position="55"/>
    </location>
</feature>
<keyword evidence="1" id="KW-1133">Transmembrane helix</keyword>
<reference evidence="2 3" key="1">
    <citation type="submission" date="2015-02" db="EMBL/GenBank/DDBJ databases">
        <authorList>
            <person name="Chooi Y.-H."/>
        </authorList>
    </citation>
    <scope>NUCLEOTIDE SEQUENCE [LARGE SCALE GENOMIC DNA]</scope>
    <source>
        <strain evidence="2">E3</strain>
    </source>
</reference>
<dbReference type="AlphaFoldDB" id="A0A0G4IZ92"/>
<organism evidence="2 3">
    <name type="scientific">Plasmodiophora brassicae</name>
    <name type="common">Clubroot disease agent</name>
    <dbReference type="NCBI Taxonomy" id="37360"/>
    <lineage>
        <taxon>Eukaryota</taxon>
        <taxon>Sar</taxon>
        <taxon>Rhizaria</taxon>
        <taxon>Endomyxa</taxon>
        <taxon>Phytomyxea</taxon>
        <taxon>Plasmodiophorida</taxon>
        <taxon>Plasmodiophoridae</taxon>
        <taxon>Plasmodiophora</taxon>
    </lineage>
</organism>
<evidence type="ECO:0000313" key="3">
    <source>
        <dbReference type="Proteomes" id="UP000039324"/>
    </source>
</evidence>
<dbReference type="InterPro" id="IPR013945">
    <property type="entry name" value="Pkr1"/>
</dbReference>
<dbReference type="Pfam" id="PF08636">
    <property type="entry name" value="Pkr1"/>
    <property type="match status" value="1"/>
</dbReference>
<protein>
    <submittedName>
        <fullName evidence="2">Uncharacterized protein</fullName>
    </submittedName>
</protein>
<dbReference type="PANTHER" id="PTHR28251">
    <property type="entry name" value="V-TYPE ATPASE ASSEMBLY FACTOR PKR1"/>
    <property type="match status" value="1"/>
</dbReference>
<dbReference type="GO" id="GO:0005789">
    <property type="term" value="C:endoplasmic reticulum membrane"/>
    <property type="evidence" value="ECO:0007669"/>
    <property type="project" value="TreeGrafter"/>
</dbReference>
<keyword evidence="1" id="KW-0812">Transmembrane</keyword>